<protein>
    <submittedName>
        <fullName evidence="9">Protein glycosylation K</fullName>
    </submittedName>
</protein>
<comment type="caution">
    <text evidence="9">The sequence shown here is derived from an EMBL/GenBank/DDBJ whole genome shotgun (WGS) entry which is preliminary data.</text>
</comment>
<evidence type="ECO:0000256" key="5">
    <source>
        <dbReference type="ARBA" id="ARBA00022989"/>
    </source>
</evidence>
<dbReference type="CDD" id="cd03228">
    <property type="entry name" value="ABCC_MRP_Like"/>
    <property type="match status" value="1"/>
</dbReference>
<evidence type="ECO:0000256" key="3">
    <source>
        <dbReference type="ARBA" id="ARBA00022741"/>
    </source>
</evidence>
<dbReference type="InterPro" id="IPR017871">
    <property type="entry name" value="ABC_transporter-like_CS"/>
</dbReference>
<keyword evidence="2 7" id="KW-0812">Transmembrane</keyword>
<dbReference type="OrthoDB" id="5288711at2"/>
<dbReference type="InterPro" id="IPR003593">
    <property type="entry name" value="AAA+_ATPase"/>
</dbReference>
<evidence type="ECO:0000256" key="7">
    <source>
        <dbReference type="SAM" id="Phobius"/>
    </source>
</evidence>
<feature type="transmembrane region" description="Helical" evidence="7">
    <location>
        <begin position="21"/>
        <end position="46"/>
    </location>
</feature>
<evidence type="ECO:0000256" key="2">
    <source>
        <dbReference type="ARBA" id="ARBA00022692"/>
    </source>
</evidence>
<name>A0A512AI65_9SPHN</name>
<feature type="transmembrane region" description="Helical" evidence="7">
    <location>
        <begin position="256"/>
        <end position="275"/>
    </location>
</feature>
<dbReference type="Gene3D" id="3.40.50.300">
    <property type="entry name" value="P-loop containing nucleotide triphosphate hydrolases"/>
    <property type="match status" value="1"/>
</dbReference>
<feature type="transmembrane region" description="Helical" evidence="7">
    <location>
        <begin position="66"/>
        <end position="91"/>
    </location>
</feature>
<dbReference type="PROSITE" id="PS50893">
    <property type="entry name" value="ABC_TRANSPORTER_2"/>
    <property type="match status" value="1"/>
</dbReference>
<evidence type="ECO:0000259" key="8">
    <source>
        <dbReference type="PROSITE" id="PS50893"/>
    </source>
</evidence>
<dbReference type="SMART" id="SM00382">
    <property type="entry name" value="AAA"/>
    <property type="match status" value="1"/>
</dbReference>
<proteinExistence type="predicted"/>
<keyword evidence="5 7" id="KW-1133">Transmembrane helix</keyword>
<dbReference type="InterPro" id="IPR039421">
    <property type="entry name" value="Type_1_exporter"/>
</dbReference>
<keyword evidence="10" id="KW-1185">Reference proteome</keyword>
<dbReference type="Pfam" id="PF00005">
    <property type="entry name" value="ABC_tran"/>
    <property type="match status" value="1"/>
</dbReference>
<comment type="subcellular location">
    <subcellularLocation>
        <location evidence="1">Cell membrane</location>
        <topology evidence="1">Multi-pass membrane protein</topology>
    </subcellularLocation>
</comment>
<dbReference type="PROSITE" id="PS00211">
    <property type="entry name" value="ABC_TRANSPORTER_1"/>
    <property type="match status" value="1"/>
</dbReference>
<keyword evidence="4" id="KW-0067">ATP-binding</keyword>
<evidence type="ECO:0000256" key="4">
    <source>
        <dbReference type="ARBA" id="ARBA00022840"/>
    </source>
</evidence>
<dbReference type="SUPFAM" id="SSF52540">
    <property type="entry name" value="P-loop containing nucleoside triphosphate hydrolases"/>
    <property type="match status" value="1"/>
</dbReference>
<accession>A0A512AI65</accession>
<dbReference type="InterPro" id="IPR003439">
    <property type="entry name" value="ABC_transporter-like_ATP-bd"/>
</dbReference>
<dbReference type="EMBL" id="BJYR01000008">
    <property type="protein sequence ID" value="GEN99400.1"/>
    <property type="molecule type" value="Genomic_DNA"/>
</dbReference>
<dbReference type="PANTHER" id="PTHR43394">
    <property type="entry name" value="ATP-DEPENDENT PERMEASE MDL1, MITOCHONDRIAL"/>
    <property type="match status" value="1"/>
</dbReference>
<evidence type="ECO:0000256" key="6">
    <source>
        <dbReference type="ARBA" id="ARBA00023136"/>
    </source>
</evidence>
<dbReference type="GO" id="GO:0005524">
    <property type="term" value="F:ATP binding"/>
    <property type="evidence" value="ECO:0007669"/>
    <property type="project" value="UniProtKB-KW"/>
</dbReference>
<dbReference type="GO" id="GO:0016887">
    <property type="term" value="F:ATP hydrolysis activity"/>
    <property type="evidence" value="ECO:0007669"/>
    <property type="project" value="InterPro"/>
</dbReference>
<dbReference type="InterPro" id="IPR027417">
    <property type="entry name" value="P-loop_NTPase"/>
</dbReference>
<dbReference type="GO" id="GO:0005886">
    <property type="term" value="C:plasma membrane"/>
    <property type="evidence" value="ECO:0007669"/>
    <property type="project" value="UniProtKB-SubCell"/>
</dbReference>
<dbReference type="AlphaFoldDB" id="A0A512AI65"/>
<dbReference type="Gene3D" id="1.20.1560.10">
    <property type="entry name" value="ABC transporter type 1, transmembrane domain"/>
    <property type="match status" value="1"/>
</dbReference>
<evidence type="ECO:0000313" key="10">
    <source>
        <dbReference type="Proteomes" id="UP000321464"/>
    </source>
</evidence>
<feature type="domain" description="ABC transporter" evidence="8">
    <location>
        <begin position="349"/>
        <end position="561"/>
    </location>
</feature>
<dbReference type="InterPro" id="IPR036640">
    <property type="entry name" value="ABC1_TM_sf"/>
</dbReference>
<dbReference type="SUPFAM" id="SSF90123">
    <property type="entry name" value="ABC transporter transmembrane region"/>
    <property type="match status" value="1"/>
</dbReference>
<dbReference type="RefSeq" id="WP_147158761.1">
    <property type="nucleotide sequence ID" value="NZ_BJYR01000008.1"/>
</dbReference>
<keyword evidence="6 7" id="KW-0472">Membrane</keyword>
<keyword evidence="3" id="KW-0547">Nucleotide-binding</keyword>
<evidence type="ECO:0000313" key="9">
    <source>
        <dbReference type="EMBL" id="GEN99400.1"/>
    </source>
</evidence>
<gene>
    <name evidence="9" type="primary">pglK</name>
    <name evidence="9" type="ORF">NSE01_12330</name>
</gene>
<reference evidence="9 10" key="1">
    <citation type="submission" date="2019-07" db="EMBL/GenBank/DDBJ databases">
        <title>Whole genome shotgun sequence of Novosphingobium sediminis NBRC 106119.</title>
        <authorList>
            <person name="Hosoyama A."/>
            <person name="Uohara A."/>
            <person name="Ohji S."/>
            <person name="Ichikawa N."/>
        </authorList>
    </citation>
    <scope>NUCLEOTIDE SEQUENCE [LARGE SCALE GENOMIC DNA]</scope>
    <source>
        <strain evidence="9 10">NBRC 106119</strain>
    </source>
</reference>
<organism evidence="9 10">
    <name type="scientific">Novosphingobium sediminis</name>
    <dbReference type="NCBI Taxonomy" id="707214"/>
    <lineage>
        <taxon>Bacteria</taxon>
        <taxon>Pseudomonadati</taxon>
        <taxon>Pseudomonadota</taxon>
        <taxon>Alphaproteobacteria</taxon>
        <taxon>Sphingomonadales</taxon>
        <taxon>Sphingomonadaceae</taxon>
        <taxon>Novosphingobium</taxon>
    </lineage>
</organism>
<dbReference type="Proteomes" id="UP000321464">
    <property type="component" value="Unassembled WGS sequence"/>
</dbReference>
<dbReference type="PANTHER" id="PTHR43394:SF1">
    <property type="entry name" value="ATP-BINDING CASSETTE SUB-FAMILY B MEMBER 10, MITOCHONDRIAL"/>
    <property type="match status" value="1"/>
</dbReference>
<sequence length="565" mass="62770">MRAKSLLSAVRSAFSLIDRPGRFDITLCIVGIAAFESAMLVVPWLFLKLLFTSGDAVAPLQQTGRIALVLGAILAVLIVRTIAVTSLWFRIGQRLGEAQRKRAGELFSAYLHVPYLELVSTSRSQMLEHLRQVSRAFVQETVLPVLLFLSESLVSVSIITVMLVIAPVPTILVSLWLILVFALLQRYVTRPSGELTVRRWMAFRAISELDEWSLQQTQSIQLRSEEPIVLARHAALVDEGATIAARFSLMTIVPRYVAELSLFSSVAVLFGWFAWYSDTSANVLRELAMFMLAGVRLLPTGNRTLSMIDAIQRSTPIMEAVVANLALHATMPRSPSRPIDGVRLFEREIVLQDIAFAYPDGRKVISSRTTLKLQRGEWLRIKGPSGGGKSTLVALLLGLLRPDEGHVLFDGEPADPATRLRGPKLAFVPQDNRFLRGTVAENITFPNLPSQLDRELALSLMRALGLDFELETDLGQDGGQLSGGQRQRLAIVKAMLSQPELLVLDEATAQLDPKSELTVFELIRRQLPETTVIIVAHKLGSRTHLDRVWEKHGQTWRDEVFPPQG</sequence>
<dbReference type="GO" id="GO:0015421">
    <property type="term" value="F:ABC-type oligopeptide transporter activity"/>
    <property type="evidence" value="ECO:0007669"/>
    <property type="project" value="TreeGrafter"/>
</dbReference>
<evidence type="ECO:0000256" key="1">
    <source>
        <dbReference type="ARBA" id="ARBA00004651"/>
    </source>
</evidence>